<organism evidence="1">
    <name type="scientific">freshwater metagenome</name>
    <dbReference type="NCBI Taxonomy" id="449393"/>
    <lineage>
        <taxon>unclassified sequences</taxon>
        <taxon>metagenomes</taxon>
        <taxon>ecological metagenomes</taxon>
    </lineage>
</organism>
<name>A0A6J7P8T5_9ZZZZ</name>
<reference evidence="1" key="1">
    <citation type="submission" date="2020-05" db="EMBL/GenBank/DDBJ databases">
        <authorList>
            <person name="Chiriac C."/>
            <person name="Salcher M."/>
            <person name="Ghai R."/>
            <person name="Kavagutti S V."/>
        </authorList>
    </citation>
    <scope>NUCLEOTIDE SEQUENCE</scope>
</reference>
<gene>
    <name evidence="1" type="ORF">UFOPK3954_01655</name>
</gene>
<accession>A0A6J7P8T5</accession>
<proteinExistence type="predicted"/>
<evidence type="ECO:0000313" key="1">
    <source>
        <dbReference type="EMBL" id="CAB4999583.1"/>
    </source>
</evidence>
<sequence length="114" mass="12332">MRHTSPSAQGYTSGVVSVESCSTVPLRSMFRPWMACEIIACRPVQNTDACTEVSTNWASPVFSRRKWATIAPSALSADAWYQVCGTVMRKGRRSVSPLTAIAPPIAASVRSVAR</sequence>
<dbReference type="EMBL" id="CAFBON010000188">
    <property type="protein sequence ID" value="CAB4999583.1"/>
    <property type="molecule type" value="Genomic_DNA"/>
</dbReference>
<dbReference type="AlphaFoldDB" id="A0A6J7P8T5"/>
<protein>
    <submittedName>
        <fullName evidence="1">Unannotated protein</fullName>
    </submittedName>
</protein>